<evidence type="ECO:0000313" key="1">
    <source>
        <dbReference type="EMBL" id="EFX82750.1"/>
    </source>
</evidence>
<dbReference type="InParanoid" id="E9GD58"/>
<evidence type="ECO:0000313" key="2">
    <source>
        <dbReference type="Proteomes" id="UP000000305"/>
    </source>
</evidence>
<dbReference type="KEGG" id="dpx:DAPPUDRAFT_240994"/>
<dbReference type="AlphaFoldDB" id="E9GD58"/>
<dbReference type="Proteomes" id="UP000000305">
    <property type="component" value="Unassembled WGS sequence"/>
</dbReference>
<reference evidence="1 2" key="1">
    <citation type="journal article" date="2011" name="Science">
        <title>The ecoresponsive genome of Daphnia pulex.</title>
        <authorList>
            <person name="Colbourne J.K."/>
            <person name="Pfrender M.E."/>
            <person name="Gilbert D."/>
            <person name="Thomas W.K."/>
            <person name="Tucker A."/>
            <person name="Oakley T.H."/>
            <person name="Tokishita S."/>
            <person name="Aerts A."/>
            <person name="Arnold G.J."/>
            <person name="Basu M.K."/>
            <person name="Bauer D.J."/>
            <person name="Caceres C.E."/>
            <person name="Carmel L."/>
            <person name="Casola C."/>
            <person name="Choi J.H."/>
            <person name="Detter J.C."/>
            <person name="Dong Q."/>
            <person name="Dusheyko S."/>
            <person name="Eads B.D."/>
            <person name="Frohlich T."/>
            <person name="Geiler-Samerotte K.A."/>
            <person name="Gerlach D."/>
            <person name="Hatcher P."/>
            <person name="Jogdeo S."/>
            <person name="Krijgsveld J."/>
            <person name="Kriventseva E.V."/>
            <person name="Kultz D."/>
            <person name="Laforsch C."/>
            <person name="Lindquist E."/>
            <person name="Lopez J."/>
            <person name="Manak J.R."/>
            <person name="Muller J."/>
            <person name="Pangilinan J."/>
            <person name="Patwardhan R.P."/>
            <person name="Pitluck S."/>
            <person name="Pritham E.J."/>
            <person name="Rechtsteiner A."/>
            <person name="Rho M."/>
            <person name="Rogozin I.B."/>
            <person name="Sakarya O."/>
            <person name="Salamov A."/>
            <person name="Schaack S."/>
            <person name="Shapiro H."/>
            <person name="Shiga Y."/>
            <person name="Skalitzky C."/>
            <person name="Smith Z."/>
            <person name="Souvorov A."/>
            <person name="Sung W."/>
            <person name="Tang Z."/>
            <person name="Tsuchiya D."/>
            <person name="Tu H."/>
            <person name="Vos H."/>
            <person name="Wang M."/>
            <person name="Wolf Y.I."/>
            <person name="Yamagata H."/>
            <person name="Yamada T."/>
            <person name="Ye Y."/>
            <person name="Shaw J.R."/>
            <person name="Andrews J."/>
            <person name="Crease T.J."/>
            <person name="Tang H."/>
            <person name="Lucas S.M."/>
            <person name="Robertson H.M."/>
            <person name="Bork P."/>
            <person name="Koonin E.V."/>
            <person name="Zdobnov E.M."/>
            <person name="Grigoriev I.V."/>
            <person name="Lynch M."/>
            <person name="Boore J.L."/>
        </authorList>
    </citation>
    <scope>NUCLEOTIDE SEQUENCE [LARGE SCALE GENOMIC DNA]</scope>
</reference>
<protein>
    <submittedName>
        <fullName evidence="1">Uncharacterized protein</fullName>
    </submittedName>
</protein>
<gene>
    <name evidence="1" type="ORF">DAPPUDRAFT_240994</name>
</gene>
<dbReference type="OrthoDB" id="6389858at2759"/>
<proteinExistence type="predicted"/>
<dbReference type="HOGENOM" id="CLU_1284443_0_0_1"/>
<dbReference type="EMBL" id="GL732539">
    <property type="protein sequence ID" value="EFX82750.1"/>
    <property type="molecule type" value="Genomic_DNA"/>
</dbReference>
<sequence length="215" mass="24444">MECQPKLPTPPCYVPPAPNCQPCPAASTCICPTATPCPAPPEQPKSIEIFTRGQRISKTVSQWLNLYPPYSKNRLIVVTTLLDDMIEPWALVGSIHRCTADSNNGHFNTTCPICQDRYEYIKCVMSANLIEEHTLPTMAKGNGWFNQDPEFTPMRGWLPQFVYHLWFDNKIDGTMSRYQQEINAMTVRTTSGSPCRVCKDFNRSVYEKCYSRPPI</sequence>
<name>E9GD58_DAPPU</name>
<keyword evidence="2" id="KW-1185">Reference proteome</keyword>
<dbReference type="PhylomeDB" id="E9GD58"/>
<accession>E9GD58</accession>
<organism evidence="1 2">
    <name type="scientific">Daphnia pulex</name>
    <name type="common">Water flea</name>
    <dbReference type="NCBI Taxonomy" id="6669"/>
    <lineage>
        <taxon>Eukaryota</taxon>
        <taxon>Metazoa</taxon>
        <taxon>Ecdysozoa</taxon>
        <taxon>Arthropoda</taxon>
        <taxon>Crustacea</taxon>
        <taxon>Branchiopoda</taxon>
        <taxon>Diplostraca</taxon>
        <taxon>Cladocera</taxon>
        <taxon>Anomopoda</taxon>
        <taxon>Daphniidae</taxon>
        <taxon>Daphnia</taxon>
    </lineage>
</organism>